<evidence type="ECO:0000313" key="3">
    <source>
        <dbReference type="Proteomes" id="UP000235672"/>
    </source>
</evidence>
<keyword evidence="3" id="KW-1185">Reference proteome</keyword>
<gene>
    <name evidence="2" type="ORF">NA56DRAFT_726930</name>
</gene>
<dbReference type="EMBL" id="KZ613494">
    <property type="protein sequence ID" value="PMD18424.1"/>
    <property type="molecule type" value="Genomic_DNA"/>
</dbReference>
<feature type="domain" description="DUF7580" evidence="1">
    <location>
        <begin position="252"/>
        <end position="575"/>
    </location>
</feature>
<dbReference type="PANTHER" id="PTHR35186">
    <property type="entry name" value="ANK_REP_REGION DOMAIN-CONTAINING PROTEIN"/>
    <property type="match status" value="1"/>
</dbReference>
<reference evidence="2 3" key="1">
    <citation type="submission" date="2016-05" db="EMBL/GenBank/DDBJ databases">
        <title>A degradative enzymes factory behind the ericoid mycorrhizal symbiosis.</title>
        <authorList>
            <consortium name="DOE Joint Genome Institute"/>
            <person name="Martino E."/>
            <person name="Morin E."/>
            <person name="Grelet G."/>
            <person name="Kuo A."/>
            <person name="Kohler A."/>
            <person name="Daghino S."/>
            <person name="Barry K."/>
            <person name="Choi C."/>
            <person name="Cichocki N."/>
            <person name="Clum A."/>
            <person name="Copeland A."/>
            <person name="Hainaut M."/>
            <person name="Haridas S."/>
            <person name="Labutti K."/>
            <person name="Lindquist E."/>
            <person name="Lipzen A."/>
            <person name="Khouja H.-R."/>
            <person name="Murat C."/>
            <person name="Ohm R."/>
            <person name="Olson A."/>
            <person name="Spatafora J."/>
            <person name="Veneault-Fourrey C."/>
            <person name="Henrissat B."/>
            <person name="Grigoriev I."/>
            <person name="Martin F."/>
            <person name="Perotto S."/>
        </authorList>
    </citation>
    <scope>NUCLEOTIDE SEQUENCE [LARGE SCALE GENOMIC DNA]</scope>
    <source>
        <strain evidence="2 3">UAMH 7357</strain>
    </source>
</reference>
<accession>A0A2J6PWT1</accession>
<dbReference type="Pfam" id="PF24476">
    <property type="entry name" value="DUF7580"/>
    <property type="match status" value="1"/>
</dbReference>
<organism evidence="2 3">
    <name type="scientific">Hyaloscypha hepaticicola</name>
    <dbReference type="NCBI Taxonomy" id="2082293"/>
    <lineage>
        <taxon>Eukaryota</taxon>
        <taxon>Fungi</taxon>
        <taxon>Dikarya</taxon>
        <taxon>Ascomycota</taxon>
        <taxon>Pezizomycotina</taxon>
        <taxon>Leotiomycetes</taxon>
        <taxon>Helotiales</taxon>
        <taxon>Hyaloscyphaceae</taxon>
        <taxon>Hyaloscypha</taxon>
    </lineage>
</organism>
<dbReference type="STRING" id="1745343.A0A2J6PWT1"/>
<evidence type="ECO:0000313" key="2">
    <source>
        <dbReference type="EMBL" id="PMD18424.1"/>
    </source>
</evidence>
<evidence type="ECO:0000259" key="1">
    <source>
        <dbReference type="Pfam" id="PF24476"/>
    </source>
</evidence>
<dbReference type="AlphaFoldDB" id="A0A2J6PWT1"/>
<dbReference type="OrthoDB" id="206201at2759"/>
<protein>
    <recommendedName>
        <fullName evidence="1">DUF7580 domain-containing protein</fullName>
    </recommendedName>
</protein>
<proteinExistence type="predicted"/>
<name>A0A2J6PWT1_9HELO</name>
<dbReference type="InterPro" id="IPR056002">
    <property type="entry name" value="DUF7580"/>
</dbReference>
<sequence length="675" mass="77765">MIHPDCEHIKRVHLLDETHVPDWGLLQAVRPIFAATDYNWRLQKDTSSYDYDEGYQISSDNLRKFFKDELKRLPTLPIENDLPCDIWENCITNLSSALRFLNSLVKEDIILPEKRRAVKEKHETEKAPAKSSLVDAVWGWLESISTSDSPPSTDALLPASNDSQLFSDPLFEFSKLRALAKLLSRGDFDYVRAHEANLNLEQKLEVYQTGCWTLKDFNSCVEEADKSRSAEFGGSFNAAQFSRTNWKDEAPSQASIRLHQILRTKISHCQCERHETLLKMNGLEFEQITFDMFIVPCSKQDRLQEVRFSSRRMSVQALAQNLIFVHRLCDTIEQFSSDESPAVVRFFFEDRDEASQSQLRCIRSSDRCDSDISVDTTLESLVKEEYMLKPSEGGAFDKDDKAVLELSMAQSLLHLLRSPWMERTWSAPLVRFVRQQDTDELLDIHHPYISYLLEPLKESKAEQLSDNKRLAQYTEMITSFARMLLAIETGKAVDLIDSISTDTKRLSNFLDAEMNRRDQNYELRSNVQKAIDNCLKFLALLEATRQAGPKGSLDYQISEVIYMNIIQPLEKNLSSIPNHGTMLVRRNLRIRQRHIETAADQGPFAGPIMPQMPIAAQHHHKVHKVMMFDGRSRKNQAYVTRCIRYLTSDKSYSTHYSGIHSDVVFIRHDFGSSTW</sequence>
<dbReference type="Proteomes" id="UP000235672">
    <property type="component" value="Unassembled WGS sequence"/>
</dbReference>
<dbReference type="PANTHER" id="PTHR35186:SF4">
    <property type="entry name" value="PRION-INHIBITION AND PROPAGATION HELO DOMAIN-CONTAINING PROTEIN"/>
    <property type="match status" value="1"/>
</dbReference>